<sequence length="205" mass="21563">MFQGWNRIGPQMAGAFPSLEIDADAYRGIRICSVVSLPVGGNAVRDDDTSASGAGDDANSDNFGSNLINGQQGDDFIVAVDDRSDLGKVDTVKGGVGRDTLVVDEGDLVTTRGGADQDILETYSGVADGYDVVTITDFDTARDVLTLQGEASLLRPGNGDETPVSVQELDDQTGTMVLINGIRVAHLIGAQGVSPDQIRVYIDNR</sequence>
<name>Q5LML4_RUEPO</name>
<protein>
    <recommendedName>
        <fullName evidence="3">Type I secretion target repeat protein</fullName>
    </recommendedName>
</protein>
<dbReference type="KEGG" id="sil:SPO3549"/>
<dbReference type="SUPFAM" id="SSF51120">
    <property type="entry name" value="beta-Roll"/>
    <property type="match status" value="1"/>
</dbReference>
<organism evidence="1 2">
    <name type="scientific">Ruegeria pomeroyi (strain ATCC 700808 / DSM 15171 / DSS-3)</name>
    <name type="common">Silicibacter pomeroyi</name>
    <dbReference type="NCBI Taxonomy" id="246200"/>
    <lineage>
        <taxon>Bacteria</taxon>
        <taxon>Pseudomonadati</taxon>
        <taxon>Pseudomonadota</taxon>
        <taxon>Alphaproteobacteria</taxon>
        <taxon>Rhodobacterales</taxon>
        <taxon>Roseobacteraceae</taxon>
        <taxon>Ruegeria</taxon>
    </lineage>
</organism>
<dbReference type="EMBL" id="CP000031">
    <property type="protein sequence ID" value="AAV96774.1"/>
    <property type="molecule type" value="Genomic_DNA"/>
</dbReference>
<gene>
    <name evidence="1" type="ordered locus">SPO3549</name>
</gene>
<accession>Q5LML4</accession>
<reference evidence="1 2" key="2">
    <citation type="journal article" date="2014" name="Stand. Genomic Sci.">
        <title>An updated genome annotation for the model marine bacterium Ruegeria pomeroyi DSS-3.</title>
        <authorList>
            <person name="Rivers A.R."/>
            <person name="Smith C.B."/>
            <person name="Moran M.A."/>
        </authorList>
    </citation>
    <scope>GENOME REANNOTATION</scope>
    <source>
        <strain evidence="2">ATCC 700808 / DSM 15171 / DSS-3</strain>
    </source>
</reference>
<evidence type="ECO:0008006" key="3">
    <source>
        <dbReference type="Google" id="ProtNLM"/>
    </source>
</evidence>
<dbReference type="HOGENOM" id="CLU_1336703_0_0_5"/>
<dbReference type="Gene3D" id="2.150.10.10">
    <property type="entry name" value="Serralysin-like metalloprotease, C-terminal"/>
    <property type="match status" value="1"/>
</dbReference>
<evidence type="ECO:0000313" key="1">
    <source>
        <dbReference type="EMBL" id="AAV96774.1"/>
    </source>
</evidence>
<dbReference type="InterPro" id="IPR011049">
    <property type="entry name" value="Serralysin-like_metalloprot_C"/>
</dbReference>
<dbReference type="PaxDb" id="246200-SPO3549"/>
<keyword evidence="2" id="KW-1185">Reference proteome</keyword>
<dbReference type="Proteomes" id="UP000001023">
    <property type="component" value="Chromosome"/>
</dbReference>
<dbReference type="AlphaFoldDB" id="Q5LML4"/>
<proteinExistence type="predicted"/>
<dbReference type="STRING" id="246200.SPO3549"/>
<reference evidence="1 2" key="1">
    <citation type="journal article" date="2004" name="Nature">
        <title>Genome sequence of Silicibacter pomeroyi reveals adaptations to the marine environment.</title>
        <authorList>
            <person name="Moran M.A."/>
            <person name="Buchan A."/>
            <person name="Gonzalez J.M."/>
            <person name="Heidelberg J.F."/>
            <person name="Whitman W.B."/>
            <person name="Kiene R.P."/>
            <person name="Henriksen J.R."/>
            <person name="King G.M."/>
            <person name="Belas R."/>
            <person name="Fuqua C."/>
            <person name="Brinkac L."/>
            <person name="Lewis M."/>
            <person name="Johri S."/>
            <person name="Weaver B."/>
            <person name="Pai G."/>
            <person name="Eisen J.A."/>
            <person name="Rahe E."/>
            <person name="Sheldon W.M."/>
            <person name="Ye W."/>
            <person name="Miller T.R."/>
            <person name="Carlton J."/>
            <person name="Rasko D.A."/>
            <person name="Paulsen I.T."/>
            <person name="Ren Q."/>
            <person name="Daugherty S.C."/>
            <person name="Deboy R.T."/>
            <person name="Dodson R.J."/>
            <person name="Durkin A.S."/>
            <person name="Madupu R."/>
            <person name="Nelson W.C."/>
            <person name="Sullivan S.A."/>
            <person name="Rosovitz M.J."/>
            <person name="Haft D.H."/>
            <person name="Selengut J."/>
            <person name="Ward N."/>
        </authorList>
    </citation>
    <scope>NUCLEOTIDE SEQUENCE [LARGE SCALE GENOMIC DNA]</scope>
    <source>
        <strain evidence="2">ATCC 700808 / DSM 15171 / DSS-3</strain>
    </source>
</reference>
<evidence type="ECO:0000313" key="2">
    <source>
        <dbReference type="Proteomes" id="UP000001023"/>
    </source>
</evidence>